<organism evidence="1 2">
    <name type="scientific">Enterococcus aquimarinus</name>
    <dbReference type="NCBI Taxonomy" id="328396"/>
    <lineage>
        <taxon>Bacteria</taxon>
        <taxon>Bacillati</taxon>
        <taxon>Bacillota</taxon>
        <taxon>Bacilli</taxon>
        <taxon>Lactobacillales</taxon>
        <taxon>Enterococcaceae</taxon>
        <taxon>Enterococcus</taxon>
    </lineage>
</organism>
<proteinExistence type="predicted"/>
<gene>
    <name evidence="1" type="ORF">RU93_GL000166</name>
</gene>
<dbReference type="Proteomes" id="UP000182149">
    <property type="component" value="Unassembled WGS sequence"/>
</dbReference>
<protein>
    <submittedName>
        <fullName evidence="1">Uncharacterized protein</fullName>
    </submittedName>
</protein>
<dbReference type="PIRSF" id="PIRSF031568">
    <property type="entry name" value="UCP031568"/>
    <property type="match status" value="1"/>
</dbReference>
<dbReference type="Pfam" id="PF06619">
    <property type="entry name" value="DUF1149"/>
    <property type="match status" value="1"/>
</dbReference>
<reference evidence="1 2" key="1">
    <citation type="submission" date="2014-12" db="EMBL/GenBank/DDBJ databases">
        <title>Draft genome sequences of 29 type strains of Enterococci.</title>
        <authorList>
            <person name="Zhong Z."/>
            <person name="Sun Z."/>
            <person name="Liu W."/>
            <person name="Zhang W."/>
            <person name="Zhang H."/>
        </authorList>
    </citation>
    <scope>NUCLEOTIDE SEQUENCE [LARGE SCALE GENOMIC DNA]</scope>
    <source>
        <strain evidence="1 2">DSM 17690</strain>
    </source>
</reference>
<sequence length="130" mass="14978">MKKLEIKRQQPIVEAYHFDMRDPKKEAKTKINVGFAPFPAPDENYPKENSILAGRLQFEVVFPDFIVSGAIGQINHFINRQVAKQEDLTQEEANELVAPLFDMLQRLTYEVTEIVTDQPGINLNFSQEKE</sequence>
<dbReference type="EMBL" id="JXKD01000001">
    <property type="protein sequence ID" value="OJG12236.1"/>
    <property type="molecule type" value="Genomic_DNA"/>
</dbReference>
<keyword evidence="2" id="KW-1185">Reference proteome</keyword>
<dbReference type="Gene3D" id="3.10.420.10">
    <property type="entry name" value="SecB-like"/>
    <property type="match status" value="1"/>
</dbReference>
<evidence type="ECO:0000313" key="1">
    <source>
        <dbReference type="EMBL" id="OJG12236.1"/>
    </source>
</evidence>
<evidence type="ECO:0000313" key="2">
    <source>
        <dbReference type="Proteomes" id="UP000182149"/>
    </source>
</evidence>
<accession>A0A1L8QXM0</accession>
<dbReference type="InterPro" id="IPR035958">
    <property type="entry name" value="SecB-like_sf"/>
</dbReference>
<dbReference type="SUPFAM" id="SSF54611">
    <property type="entry name" value="SecB-like"/>
    <property type="match status" value="1"/>
</dbReference>
<comment type="caution">
    <text evidence="1">The sequence shown here is derived from an EMBL/GenBank/DDBJ whole genome shotgun (WGS) entry which is preliminary data.</text>
</comment>
<dbReference type="STRING" id="328396.RU93_GL000166"/>
<dbReference type="AlphaFoldDB" id="A0A1L8QXM0"/>
<name>A0A1L8QXM0_9ENTE</name>
<dbReference type="InterPro" id="IPR009530">
    <property type="entry name" value="DUF1149"/>
</dbReference>